<dbReference type="AlphaFoldDB" id="A0A1H3W4V2"/>
<dbReference type="STRING" id="89524.SAMN05444370_101518"/>
<sequence length="203" mass="22147">MNARPARRIIARMDEEDHARHLSGRLLIAMPGMGDPRFDRTVIYMCSHSDEGAMGLVVNRRARGVSFRDLMSQLEIDVGPEAQESEVRYGGPVEMGRGFVLHSSDFHVEDSTMRVDDGVSLTATLDVLRAMAAGEGPRRALIALGYSGWAPNQLEAELRRNGWLTCAADEEILFSEDDETKWAQALAKLGVSPSTLSATGGTA</sequence>
<dbReference type="PANTHER" id="PTHR30327">
    <property type="entry name" value="UNCHARACTERIZED PROTEIN YQGE"/>
    <property type="match status" value="1"/>
</dbReference>
<comment type="similarity">
    <text evidence="1 2">Belongs to the UPF0301 (AlgH) family.</text>
</comment>
<dbReference type="NCBIfam" id="NF001268">
    <property type="entry name" value="PRK00228.1-4"/>
    <property type="match status" value="1"/>
</dbReference>
<dbReference type="GO" id="GO:0005829">
    <property type="term" value="C:cytosol"/>
    <property type="evidence" value="ECO:0007669"/>
    <property type="project" value="TreeGrafter"/>
</dbReference>
<organism evidence="3 4">
    <name type="scientific">Rubrimonas cliftonensis</name>
    <dbReference type="NCBI Taxonomy" id="89524"/>
    <lineage>
        <taxon>Bacteria</taxon>
        <taxon>Pseudomonadati</taxon>
        <taxon>Pseudomonadota</taxon>
        <taxon>Alphaproteobacteria</taxon>
        <taxon>Rhodobacterales</taxon>
        <taxon>Paracoccaceae</taxon>
        <taxon>Rubrimonas</taxon>
    </lineage>
</organism>
<dbReference type="EMBL" id="FNQM01000001">
    <property type="protein sequence ID" value="SDZ82107.1"/>
    <property type="molecule type" value="Genomic_DNA"/>
</dbReference>
<dbReference type="HAMAP" id="MF_00758">
    <property type="entry name" value="UPF0301"/>
    <property type="match status" value="1"/>
</dbReference>
<evidence type="ECO:0000313" key="4">
    <source>
        <dbReference type="Proteomes" id="UP000198703"/>
    </source>
</evidence>
<gene>
    <name evidence="3" type="ORF">SAMN05444370_101518</name>
</gene>
<dbReference type="Gene3D" id="3.40.1740.10">
    <property type="entry name" value="VC0467-like"/>
    <property type="match status" value="1"/>
</dbReference>
<dbReference type="PANTHER" id="PTHR30327:SF1">
    <property type="entry name" value="UPF0301 PROTEIN YQGE"/>
    <property type="match status" value="1"/>
</dbReference>
<dbReference type="SUPFAM" id="SSF143456">
    <property type="entry name" value="VC0467-like"/>
    <property type="match status" value="1"/>
</dbReference>
<dbReference type="Proteomes" id="UP000198703">
    <property type="component" value="Unassembled WGS sequence"/>
</dbReference>
<dbReference type="Pfam" id="PF02622">
    <property type="entry name" value="DUF179"/>
    <property type="match status" value="1"/>
</dbReference>
<name>A0A1H3W4V2_9RHOB</name>
<keyword evidence="4" id="KW-1185">Reference proteome</keyword>
<reference evidence="3 4" key="1">
    <citation type="submission" date="2016-10" db="EMBL/GenBank/DDBJ databases">
        <authorList>
            <person name="de Groot N.N."/>
        </authorList>
    </citation>
    <scope>NUCLEOTIDE SEQUENCE [LARGE SCALE GENOMIC DNA]</scope>
    <source>
        <strain evidence="3 4">DSM 15345</strain>
    </source>
</reference>
<protein>
    <recommendedName>
        <fullName evidence="2">UPF0301 protein SAMN05444370_101518</fullName>
    </recommendedName>
</protein>
<evidence type="ECO:0000256" key="1">
    <source>
        <dbReference type="ARBA" id="ARBA00009600"/>
    </source>
</evidence>
<evidence type="ECO:0000313" key="3">
    <source>
        <dbReference type="EMBL" id="SDZ82107.1"/>
    </source>
</evidence>
<dbReference type="InterPro" id="IPR003774">
    <property type="entry name" value="AlgH-like"/>
</dbReference>
<proteinExistence type="inferred from homology"/>
<accession>A0A1H3W4V2</accession>
<evidence type="ECO:0000256" key="2">
    <source>
        <dbReference type="HAMAP-Rule" id="MF_00758"/>
    </source>
</evidence>